<name>A0A3R7AKU4_APHAT</name>
<dbReference type="Pfam" id="PF01853">
    <property type="entry name" value="MOZ_SAS"/>
    <property type="match status" value="1"/>
</dbReference>
<dbReference type="SUPFAM" id="SSF55729">
    <property type="entry name" value="Acyl-CoA N-acyltransferases (Nat)"/>
    <property type="match status" value="1"/>
</dbReference>
<evidence type="ECO:0000256" key="4">
    <source>
        <dbReference type="ARBA" id="ARBA00022771"/>
    </source>
</evidence>
<keyword evidence="2" id="KW-0808">Transferase</keyword>
<keyword evidence="5" id="KW-0862">Zinc</keyword>
<comment type="caution">
    <text evidence="13">The sequence shown here is derived from an EMBL/GenBank/DDBJ whole genome shotgun (WGS) entry which is preliminary data.</text>
</comment>
<keyword evidence="8" id="KW-0539">Nucleus</keyword>
<dbReference type="GO" id="GO:0004402">
    <property type="term" value="F:histone acetyltransferase activity"/>
    <property type="evidence" value="ECO:0007669"/>
    <property type="project" value="InterPro"/>
</dbReference>
<feature type="compositionally biased region" description="Basic and acidic residues" evidence="11">
    <location>
        <begin position="96"/>
        <end position="105"/>
    </location>
</feature>
<accession>A0A3R7AKU4</accession>
<dbReference type="Proteomes" id="UP000283543">
    <property type="component" value="Unassembled WGS sequence"/>
</dbReference>
<dbReference type="Pfam" id="PF11717">
    <property type="entry name" value="Tudor-knot"/>
    <property type="match status" value="1"/>
</dbReference>
<organism evidence="13 14">
    <name type="scientific">Aphanomyces astaci</name>
    <name type="common">Crayfish plague agent</name>
    <dbReference type="NCBI Taxonomy" id="112090"/>
    <lineage>
        <taxon>Eukaryota</taxon>
        <taxon>Sar</taxon>
        <taxon>Stramenopiles</taxon>
        <taxon>Oomycota</taxon>
        <taxon>Saprolegniomycetes</taxon>
        <taxon>Saprolegniales</taxon>
        <taxon>Verrucalvaceae</taxon>
        <taxon>Aphanomyces</taxon>
    </lineage>
</organism>
<evidence type="ECO:0000256" key="1">
    <source>
        <dbReference type="ARBA" id="ARBA00004123"/>
    </source>
</evidence>
<feature type="region of interest" description="Disordered" evidence="11">
    <location>
        <begin position="72"/>
        <end position="110"/>
    </location>
</feature>
<feature type="compositionally biased region" description="Basic and acidic residues" evidence="11">
    <location>
        <begin position="72"/>
        <end position="88"/>
    </location>
</feature>
<evidence type="ECO:0000259" key="12">
    <source>
        <dbReference type="PROSITE" id="PS51726"/>
    </source>
</evidence>
<dbReference type="Gene3D" id="3.40.630.30">
    <property type="match status" value="1"/>
</dbReference>
<evidence type="ECO:0000256" key="7">
    <source>
        <dbReference type="ARBA" id="ARBA00023163"/>
    </source>
</evidence>
<evidence type="ECO:0000313" key="13">
    <source>
        <dbReference type="EMBL" id="RHY43386.1"/>
    </source>
</evidence>
<evidence type="ECO:0000256" key="10">
    <source>
        <dbReference type="PIRSR" id="PIRSR602717-51"/>
    </source>
</evidence>
<dbReference type="SUPFAM" id="SSF54160">
    <property type="entry name" value="Chromo domain-like"/>
    <property type="match status" value="1"/>
</dbReference>
<dbReference type="InterPro" id="IPR050603">
    <property type="entry name" value="MYST_HAT"/>
</dbReference>
<feature type="active site" description="Proton donor/acceptor" evidence="10">
    <location>
        <position position="199"/>
    </location>
</feature>
<dbReference type="GO" id="GO:0008270">
    <property type="term" value="F:zinc ion binding"/>
    <property type="evidence" value="ECO:0007669"/>
    <property type="project" value="UniProtKB-KW"/>
</dbReference>
<dbReference type="Gene3D" id="2.30.30.140">
    <property type="match status" value="1"/>
</dbReference>
<evidence type="ECO:0000313" key="14">
    <source>
        <dbReference type="Proteomes" id="UP000283543"/>
    </source>
</evidence>
<dbReference type="FunFam" id="1.10.10.10:FF:000022">
    <property type="entry name" value="Histone acetyltransferase"/>
    <property type="match status" value="1"/>
</dbReference>
<dbReference type="GO" id="GO:0006355">
    <property type="term" value="P:regulation of DNA-templated transcription"/>
    <property type="evidence" value="ECO:0007669"/>
    <property type="project" value="InterPro"/>
</dbReference>
<dbReference type="InterPro" id="IPR002717">
    <property type="entry name" value="HAT_MYST-type"/>
</dbReference>
<dbReference type="PROSITE" id="PS51726">
    <property type="entry name" value="MYST_HAT"/>
    <property type="match status" value="1"/>
</dbReference>
<proteinExistence type="predicted"/>
<dbReference type="InterPro" id="IPR016197">
    <property type="entry name" value="Chromo-like_dom_sf"/>
</dbReference>
<dbReference type="InterPro" id="IPR025995">
    <property type="entry name" value="Tudor-knot"/>
</dbReference>
<evidence type="ECO:0000256" key="3">
    <source>
        <dbReference type="ARBA" id="ARBA00022723"/>
    </source>
</evidence>
<evidence type="ECO:0000256" key="11">
    <source>
        <dbReference type="SAM" id="MobiDB-lite"/>
    </source>
</evidence>
<feature type="domain" description="MYST-type HAT" evidence="12">
    <location>
        <begin position="3"/>
        <end position="276"/>
    </location>
</feature>
<evidence type="ECO:0000256" key="9">
    <source>
        <dbReference type="ARBA" id="ARBA00023315"/>
    </source>
</evidence>
<reference evidence="13 14" key="1">
    <citation type="submission" date="2018-08" db="EMBL/GenBank/DDBJ databases">
        <title>Aphanomyces genome sequencing and annotation.</title>
        <authorList>
            <person name="Minardi D."/>
            <person name="Oidtmann B."/>
            <person name="Van Der Giezen M."/>
            <person name="Studholme D.J."/>
        </authorList>
    </citation>
    <scope>NUCLEOTIDE SEQUENCE [LARGE SCALE GENOMIC DNA]</scope>
    <source>
        <strain evidence="13 14">Si</strain>
    </source>
</reference>
<evidence type="ECO:0000256" key="8">
    <source>
        <dbReference type="ARBA" id="ARBA00023242"/>
    </source>
</evidence>
<keyword evidence="6" id="KW-0805">Transcription regulation</keyword>
<keyword evidence="7" id="KW-0804">Transcription</keyword>
<dbReference type="PANTHER" id="PTHR10615:SF219">
    <property type="entry name" value="HISTONE ACETYLTRANSFERASE KAT5"/>
    <property type="match status" value="1"/>
</dbReference>
<keyword evidence="4" id="KW-0863">Zinc-finger</keyword>
<keyword evidence="3" id="KW-0479">Metal-binding</keyword>
<sequence length="297" mass="34414">MGETERTCVVIDRSTASSISESWITSMDVEATTAGKFKYYVHWHDFNRRMDEWINADEIVRRGTDEEIKHLQKKEHKEKEKEKEHDKTGGTVGTGDHGDSKDSGRGTRGHKRKTEVQLFLDHKTLHYDVDPFLFYVMCEVDTRGFHPVGYFSKEKYSELGYNLACILTFPCHQRKGYGNFIIQFSYELSKKEEKVGSPEKPLSDLGLVSYRSYWTKVLLGILKEPQHKELSVMDLTKLTSIKNEDIVTTLQNLNIIKYGLTKKGPHVVPEKLHWAPLHIEIKRDKWSLRAKAHDAEE</sequence>
<dbReference type="InterPro" id="IPR016181">
    <property type="entry name" value="Acyl_CoA_acyltransferase"/>
</dbReference>
<dbReference type="AlphaFoldDB" id="A0A3R7AKU4"/>
<dbReference type="EMBL" id="QUTB01008130">
    <property type="protein sequence ID" value="RHY43386.1"/>
    <property type="molecule type" value="Genomic_DNA"/>
</dbReference>
<protein>
    <recommendedName>
        <fullName evidence="12">MYST-type HAT domain-containing protein</fullName>
    </recommendedName>
</protein>
<dbReference type="GO" id="GO:0005634">
    <property type="term" value="C:nucleus"/>
    <property type="evidence" value="ECO:0007669"/>
    <property type="project" value="UniProtKB-SubCell"/>
</dbReference>
<keyword evidence="9" id="KW-0012">Acyltransferase</keyword>
<evidence type="ECO:0000256" key="5">
    <source>
        <dbReference type="ARBA" id="ARBA00022833"/>
    </source>
</evidence>
<comment type="subcellular location">
    <subcellularLocation>
        <location evidence="1">Nucleus</location>
    </subcellularLocation>
</comment>
<evidence type="ECO:0000256" key="2">
    <source>
        <dbReference type="ARBA" id="ARBA00022679"/>
    </source>
</evidence>
<dbReference type="VEuPathDB" id="FungiDB:H257_14458"/>
<dbReference type="PANTHER" id="PTHR10615">
    <property type="entry name" value="HISTONE ACETYLTRANSFERASE"/>
    <property type="match status" value="1"/>
</dbReference>
<gene>
    <name evidence="13" type="ORF">DYB34_002461</name>
</gene>
<evidence type="ECO:0000256" key="6">
    <source>
        <dbReference type="ARBA" id="ARBA00023015"/>
    </source>
</evidence>